<dbReference type="AlphaFoldDB" id="G2H1J9"/>
<name>G2H1J9_9ENTR</name>
<sequence>MRTQQALYPSPLKPPLAARATDRCAWIYHEANHPQPTTRRLTKAKG</sequence>
<reference evidence="1 2" key="1">
    <citation type="journal article" date="2012" name="Genome Res.">
        <title>Genomic basis of endosymbiont-conferred protection against an insect parasitoid.</title>
        <authorList>
            <person name="Hansen A.K."/>
            <person name="Vorburger C."/>
            <person name="Moran N.A."/>
        </authorList>
    </citation>
    <scope>NUCLEOTIDE SEQUENCE [LARGE SCALE GENOMIC DNA]</scope>
    <source>
        <strain evidence="2">R5.15</strain>
    </source>
</reference>
<evidence type="ECO:0000313" key="1">
    <source>
        <dbReference type="EMBL" id="EGY28133.1"/>
    </source>
</evidence>
<keyword evidence="2" id="KW-1185">Reference proteome</keyword>
<gene>
    <name evidence="1" type="ORF">Rin_00019420</name>
</gene>
<feature type="non-terminal residue" evidence="1">
    <location>
        <position position="46"/>
    </location>
</feature>
<evidence type="ECO:0000313" key="2">
    <source>
        <dbReference type="Proteomes" id="UP000004116"/>
    </source>
</evidence>
<dbReference type="EMBL" id="AGCA01000452">
    <property type="protein sequence ID" value="EGY28133.1"/>
    <property type="molecule type" value="Genomic_DNA"/>
</dbReference>
<comment type="caution">
    <text evidence="1">The sequence shown here is derived from an EMBL/GenBank/DDBJ whole genome shotgun (WGS) entry which is preliminary data.</text>
</comment>
<protein>
    <submittedName>
        <fullName evidence="1">Uncharacterized protein</fullName>
    </submittedName>
</protein>
<dbReference type="Proteomes" id="UP000004116">
    <property type="component" value="Unassembled WGS sequence"/>
</dbReference>
<organism evidence="1 2">
    <name type="scientific">Candidatus Regiella insecticola 5.15</name>
    <dbReference type="NCBI Taxonomy" id="1005043"/>
    <lineage>
        <taxon>Bacteria</taxon>
        <taxon>Pseudomonadati</taxon>
        <taxon>Pseudomonadota</taxon>
        <taxon>Gammaproteobacteria</taxon>
        <taxon>Enterobacterales</taxon>
        <taxon>Enterobacteriaceae</taxon>
        <taxon>aphid secondary symbionts</taxon>
        <taxon>Candidatus Regiella</taxon>
    </lineage>
</organism>
<proteinExistence type="predicted"/>
<accession>G2H1J9</accession>